<accession>A0A1X6MMT1</accession>
<dbReference type="STRING" id="670580.A0A1X6MMT1"/>
<protein>
    <submittedName>
        <fullName evidence="2">Uncharacterized protein</fullName>
    </submittedName>
</protein>
<dbReference type="InterPro" id="IPR036770">
    <property type="entry name" value="Ankyrin_rpt-contain_sf"/>
</dbReference>
<dbReference type="Pfam" id="PF00023">
    <property type="entry name" value="Ank"/>
    <property type="match status" value="1"/>
</dbReference>
<dbReference type="PROSITE" id="PS50088">
    <property type="entry name" value="ANK_REPEAT"/>
    <property type="match status" value="1"/>
</dbReference>
<gene>
    <name evidence="2" type="ORF">POSPLADRAFT_1049797</name>
</gene>
<dbReference type="OrthoDB" id="2792537at2759"/>
<reference evidence="2 3" key="1">
    <citation type="submission" date="2017-04" db="EMBL/GenBank/DDBJ databases">
        <title>Genome Sequence of the Model Brown-Rot Fungus Postia placenta SB12.</title>
        <authorList>
            <consortium name="DOE Joint Genome Institute"/>
            <person name="Gaskell J."/>
            <person name="Kersten P."/>
            <person name="Larrondo L.F."/>
            <person name="Canessa P."/>
            <person name="Martinez D."/>
            <person name="Hibbett D."/>
            <person name="Schmoll M."/>
            <person name="Kubicek C.P."/>
            <person name="Martinez A.T."/>
            <person name="Yadav J."/>
            <person name="Master E."/>
            <person name="Magnuson J.K."/>
            <person name="James T."/>
            <person name="Yaver D."/>
            <person name="Berka R."/>
            <person name="Labutti K."/>
            <person name="Lipzen A."/>
            <person name="Aerts A."/>
            <person name="Barry K."/>
            <person name="Henrissat B."/>
            <person name="Blanchette R."/>
            <person name="Grigoriev I."/>
            <person name="Cullen D."/>
        </authorList>
    </citation>
    <scope>NUCLEOTIDE SEQUENCE [LARGE SCALE GENOMIC DNA]</scope>
    <source>
        <strain evidence="2 3">MAD-698-R-SB12</strain>
    </source>
</reference>
<proteinExistence type="predicted"/>
<evidence type="ECO:0000313" key="3">
    <source>
        <dbReference type="Proteomes" id="UP000194127"/>
    </source>
</evidence>
<dbReference type="GeneID" id="36324791"/>
<dbReference type="RefSeq" id="XP_024334340.1">
    <property type="nucleotide sequence ID" value="XM_024479841.1"/>
</dbReference>
<dbReference type="EMBL" id="KZ110607">
    <property type="protein sequence ID" value="OSX57546.1"/>
    <property type="molecule type" value="Genomic_DNA"/>
</dbReference>
<dbReference type="InterPro" id="IPR002110">
    <property type="entry name" value="Ankyrin_rpt"/>
</dbReference>
<organism evidence="2 3">
    <name type="scientific">Postia placenta MAD-698-R-SB12</name>
    <dbReference type="NCBI Taxonomy" id="670580"/>
    <lineage>
        <taxon>Eukaryota</taxon>
        <taxon>Fungi</taxon>
        <taxon>Dikarya</taxon>
        <taxon>Basidiomycota</taxon>
        <taxon>Agaricomycotina</taxon>
        <taxon>Agaricomycetes</taxon>
        <taxon>Polyporales</taxon>
        <taxon>Adustoporiaceae</taxon>
        <taxon>Rhodonia</taxon>
    </lineage>
</organism>
<name>A0A1X6MMT1_9APHY</name>
<evidence type="ECO:0000313" key="2">
    <source>
        <dbReference type="EMBL" id="OSX57546.1"/>
    </source>
</evidence>
<dbReference type="Gene3D" id="1.25.40.20">
    <property type="entry name" value="Ankyrin repeat-containing domain"/>
    <property type="match status" value="1"/>
</dbReference>
<keyword evidence="3" id="KW-1185">Reference proteome</keyword>
<feature type="repeat" description="ANK" evidence="1">
    <location>
        <begin position="95"/>
        <end position="127"/>
    </location>
</feature>
<dbReference type="AlphaFoldDB" id="A0A1X6MMT1"/>
<dbReference type="SUPFAM" id="SSF48403">
    <property type="entry name" value="Ankyrin repeat"/>
    <property type="match status" value="1"/>
</dbReference>
<keyword evidence="1" id="KW-0040">ANK repeat</keyword>
<dbReference type="Proteomes" id="UP000194127">
    <property type="component" value="Unassembled WGS sequence"/>
</dbReference>
<evidence type="ECO:0000256" key="1">
    <source>
        <dbReference type="PROSITE-ProRule" id="PRU00023"/>
    </source>
</evidence>
<sequence>MKRAQADEGSASESSKHTLVPTCLPRSLLDELASEPLFHIDYSIIYNTEWSYSRGESLTGDPNHAFAEYSAVILNRLPSDCIRRRRMGKRAATLKDCTSLHLAAMRGDVALAYECIRFGVDVNRRDCDGATPLLRAMELISAPRSFQAPACKHTQCIARARERVSLGIPRGKRIASILIEHGADAMLADNKNVTPFDHAWVMRDWDLIENLLRSCPLLADYPTPKGSPEDIRWLAFLGRRAKHGPPPPPRRCPCWSGRLLSECHQGAKKLYPAECACPCGLPKRYRDCCSQRDWDFFETWDPQRKRIVITGQTRQHNLVEVIQEHVDVQKVADADDKKIVPSNRADADDKKIVPSNRADEDQVRSFNRFTISLVLSRGLDPAYAWASLHRAVRSFMMPQDQQTDKKDREKRQHAWNAAVDEYIKIVEDGRSPTDIEHKAKVALDGRPLFKRCEAKGCATPNGAGCQLKCCGRCQRQTMPAERLEQTQESL</sequence>